<organism evidence="1 2">
    <name type="scientific">Octadecabacter temperatus</name>
    <dbReference type="NCBI Taxonomy" id="1458307"/>
    <lineage>
        <taxon>Bacteria</taxon>
        <taxon>Pseudomonadati</taxon>
        <taxon>Pseudomonadota</taxon>
        <taxon>Alphaproteobacteria</taxon>
        <taxon>Rhodobacterales</taxon>
        <taxon>Roseobacteraceae</taxon>
        <taxon>Octadecabacter</taxon>
    </lineage>
</organism>
<dbReference type="EMBL" id="CP012160">
    <property type="protein sequence ID" value="AKS45649.1"/>
    <property type="molecule type" value="Genomic_DNA"/>
</dbReference>
<dbReference type="KEGG" id="otm:OSB_10930"/>
<evidence type="ECO:0000313" key="1">
    <source>
        <dbReference type="EMBL" id="AKS45649.1"/>
    </source>
</evidence>
<keyword evidence="2" id="KW-1185">Reference proteome</keyword>
<accession>A0A0K0Y3Y1</accession>
<gene>
    <name evidence="1" type="ORF">OSB_10930</name>
</gene>
<name>A0A0K0Y3Y1_9RHOB</name>
<sequence length="117" mass="13459">MRSIFYIISGLMVMGLAYWAYHENYETQASLKDVRSLHRQIGSAHERLNILEAEWAYLNRPDRLRDLAELNFDRLGLLPLMPDAFGRIEQVAYPTEIVFDISNSVEVSSDNAPEANQ</sequence>
<dbReference type="Proteomes" id="UP000067444">
    <property type="component" value="Chromosome"/>
</dbReference>
<evidence type="ECO:0000313" key="2">
    <source>
        <dbReference type="Proteomes" id="UP000067444"/>
    </source>
</evidence>
<dbReference type="RefSeq" id="WP_049834020.1">
    <property type="nucleotide sequence ID" value="NZ_CP012160.1"/>
</dbReference>
<dbReference type="AlphaFoldDB" id="A0A0K0Y3Y1"/>
<proteinExistence type="predicted"/>
<protein>
    <submittedName>
        <fullName evidence="1">Uncharacterized protein</fullName>
    </submittedName>
</protein>
<reference evidence="1 2" key="1">
    <citation type="journal article" date="2015" name="Genome Announc.">
        <title>Closed Genome Sequence of Octadecabacter temperatus SB1, the First Mesophilic Species of the Genus Octadecabacter.</title>
        <authorList>
            <person name="Voget S."/>
            <person name="Billerbeck S."/>
            <person name="Simon M."/>
            <person name="Daniel R."/>
        </authorList>
    </citation>
    <scope>NUCLEOTIDE SEQUENCE [LARGE SCALE GENOMIC DNA]</scope>
    <source>
        <strain evidence="1 2">SB1</strain>
    </source>
</reference>
<dbReference type="OrthoDB" id="7165680at2"/>
<dbReference type="PATRIC" id="fig|1458307.3.peg.1106"/>
<dbReference type="STRING" id="1458307.OSB_10930"/>